<feature type="repeat" description="PPR" evidence="2">
    <location>
        <begin position="79"/>
        <end position="113"/>
    </location>
</feature>
<name>A0A8X8D1U8_POPTO</name>
<gene>
    <name evidence="3" type="ORF">POTOM_021917</name>
</gene>
<dbReference type="PANTHER" id="PTHR47934:SF6">
    <property type="entry name" value="MITOCHONDRIAL GROUP I INTRON SPLICING FACTOR CCM1-RELATED"/>
    <property type="match status" value="1"/>
</dbReference>
<dbReference type="PANTHER" id="PTHR47934">
    <property type="entry name" value="PENTATRICOPEPTIDE REPEAT-CONTAINING PROTEIN PET309, MITOCHONDRIAL"/>
    <property type="match status" value="1"/>
</dbReference>
<dbReference type="InterPro" id="IPR002885">
    <property type="entry name" value="PPR_rpt"/>
</dbReference>
<dbReference type="GO" id="GO:0003729">
    <property type="term" value="F:mRNA binding"/>
    <property type="evidence" value="ECO:0007669"/>
    <property type="project" value="TreeGrafter"/>
</dbReference>
<protein>
    <recommendedName>
        <fullName evidence="5">Pentatricopeptide repeat-containing protein</fullName>
    </recommendedName>
</protein>
<comment type="similarity">
    <text evidence="1">Belongs to the PPR family. P subfamily.</text>
</comment>
<dbReference type="Pfam" id="PF13041">
    <property type="entry name" value="PPR_2"/>
    <property type="match status" value="1"/>
</dbReference>
<organism evidence="3 4">
    <name type="scientific">Populus tomentosa</name>
    <name type="common">Chinese white poplar</name>
    <dbReference type="NCBI Taxonomy" id="118781"/>
    <lineage>
        <taxon>Eukaryota</taxon>
        <taxon>Viridiplantae</taxon>
        <taxon>Streptophyta</taxon>
        <taxon>Embryophyta</taxon>
        <taxon>Tracheophyta</taxon>
        <taxon>Spermatophyta</taxon>
        <taxon>Magnoliopsida</taxon>
        <taxon>eudicotyledons</taxon>
        <taxon>Gunneridae</taxon>
        <taxon>Pentapetalae</taxon>
        <taxon>rosids</taxon>
        <taxon>fabids</taxon>
        <taxon>Malpighiales</taxon>
        <taxon>Salicaceae</taxon>
        <taxon>Saliceae</taxon>
        <taxon>Populus</taxon>
    </lineage>
</organism>
<sequence length="199" mass="22657">MKGRGICPDVAVYSSLMHYLCSMDEREDKDMLCKPMKMEEGLFVSVVNKGRKRNVVSYNSLINGYCKNRKLRLHDLVPNLTTYNVYLDGLCKNNCFSEAVGLFHSLENCKFESSIEILNCLINCLCKIGKLATAWDLFYRMPNKGLKPAVVTYAIMIHGLCTEGQMERAKDLLVELEDKSCTPNVVRSPLIHSCWFLPK</sequence>
<dbReference type="Proteomes" id="UP000886885">
    <property type="component" value="Chromosome 5D"/>
</dbReference>
<dbReference type="InterPro" id="IPR051114">
    <property type="entry name" value="Mito_RNA_Proc_CCM1"/>
</dbReference>
<dbReference type="OrthoDB" id="1709053at2759"/>
<dbReference type="AlphaFoldDB" id="A0A8X8D1U8"/>
<dbReference type="NCBIfam" id="TIGR00756">
    <property type="entry name" value="PPR"/>
    <property type="match status" value="4"/>
</dbReference>
<dbReference type="Pfam" id="PF12854">
    <property type="entry name" value="PPR_1"/>
    <property type="match status" value="1"/>
</dbReference>
<feature type="repeat" description="PPR" evidence="2">
    <location>
        <begin position="149"/>
        <end position="183"/>
    </location>
</feature>
<dbReference type="PROSITE" id="PS51375">
    <property type="entry name" value="PPR"/>
    <property type="match status" value="3"/>
</dbReference>
<dbReference type="GO" id="GO:0007005">
    <property type="term" value="P:mitochondrion organization"/>
    <property type="evidence" value="ECO:0007669"/>
    <property type="project" value="TreeGrafter"/>
</dbReference>
<evidence type="ECO:0000256" key="2">
    <source>
        <dbReference type="PROSITE-ProRule" id="PRU00708"/>
    </source>
</evidence>
<evidence type="ECO:0008006" key="5">
    <source>
        <dbReference type="Google" id="ProtNLM"/>
    </source>
</evidence>
<dbReference type="EMBL" id="JAAWWB010000010">
    <property type="protein sequence ID" value="KAG6774562.1"/>
    <property type="molecule type" value="Genomic_DNA"/>
</dbReference>
<keyword evidence="4" id="KW-1185">Reference proteome</keyword>
<accession>A0A8X8D1U8</accession>
<feature type="repeat" description="PPR" evidence="2">
    <location>
        <begin position="114"/>
        <end position="148"/>
    </location>
</feature>
<comment type="caution">
    <text evidence="3">The sequence shown here is derived from an EMBL/GenBank/DDBJ whole genome shotgun (WGS) entry which is preliminary data.</text>
</comment>
<proteinExistence type="inferred from homology"/>
<dbReference type="Pfam" id="PF01535">
    <property type="entry name" value="PPR"/>
    <property type="match status" value="1"/>
</dbReference>
<reference evidence="3" key="1">
    <citation type="journal article" date="2020" name="bioRxiv">
        <title>Hybrid origin of Populus tomentosa Carr. identified through genome sequencing and phylogenomic analysis.</title>
        <authorList>
            <person name="An X."/>
            <person name="Gao K."/>
            <person name="Chen Z."/>
            <person name="Li J."/>
            <person name="Yang X."/>
            <person name="Yang X."/>
            <person name="Zhou J."/>
            <person name="Guo T."/>
            <person name="Zhao T."/>
            <person name="Huang S."/>
            <person name="Miao D."/>
            <person name="Khan W.U."/>
            <person name="Rao P."/>
            <person name="Ye M."/>
            <person name="Lei B."/>
            <person name="Liao W."/>
            <person name="Wang J."/>
            <person name="Ji L."/>
            <person name="Li Y."/>
            <person name="Guo B."/>
            <person name="Mustafa N.S."/>
            <person name="Li S."/>
            <person name="Yun Q."/>
            <person name="Keller S.R."/>
            <person name="Mao J."/>
            <person name="Zhang R."/>
            <person name="Strauss S.H."/>
        </authorList>
    </citation>
    <scope>NUCLEOTIDE SEQUENCE</scope>
    <source>
        <strain evidence="3">GM15</strain>
        <tissue evidence="3">Leaf</tissue>
    </source>
</reference>
<evidence type="ECO:0000313" key="4">
    <source>
        <dbReference type="Proteomes" id="UP000886885"/>
    </source>
</evidence>
<evidence type="ECO:0000256" key="1">
    <source>
        <dbReference type="ARBA" id="ARBA00007626"/>
    </source>
</evidence>
<dbReference type="GO" id="GO:0005739">
    <property type="term" value="C:mitochondrion"/>
    <property type="evidence" value="ECO:0007669"/>
    <property type="project" value="TreeGrafter"/>
</dbReference>
<evidence type="ECO:0000313" key="3">
    <source>
        <dbReference type="EMBL" id="KAG6774562.1"/>
    </source>
</evidence>
<dbReference type="GO" id="GO:0006396">
    <property type="term" value="P:RNA processing"/>
    <property type="evidence" value="ECO:0007669"/>
    <property type="project" value="TreeGrafter"/>
</dbReference>